<dbReference type="NCBIfam" id="NF006618">
    <property type="entry name" value="PRK09185.1"/>
    <property type="match status" value="1"/>
</dbReference>
<dbReference type="EMBL" id="PIQE01000003">
    <property type="protein sequence ID" value="RUO72024.1"/>
    <property type="molecule type" value="Genomic_DNA"/>
</dbReference>
<keyword evidence="7" id="KW-1185">Reference proteome</keyword>
<accession>A0A432Z297</accession>
<sequence>MILNQLGIVCALGDHGEQVWQRACNGESPGMHTCDLSVADSPNLIAGHVDDTCLPALAELPKHHATRNNQLAAAALAQLMPSIERCKAKFGAERVGVIIGTSTSGIREGEAAIRHYDATQALPENFHYSMQEMTAPADFIAEYTGVQGPCYSISIACSSSARALISAQALLAAQQVDAVIVGGVDSLCRLTLNGFHALESTALARTLPFSQQRDGINIGEAAALFIATREPLDATLPQVSLSGFGHSSDAYHMTAPEPQGRGAQDAMQQALRRAQLSPAEISYVNLHGTGTPLNDAMEAQAVTACGLATTPASATKALTGHTLGAAGAVEAALCWLALQQNDGRLPLHVYDGVYDPELPQLQLVTKASKVAVRHCLSNSFAFGGNNVSLIFSLAAAMETAHASIS</sequence>
<dbReference type="GO" id="GO:0004315">
    <property type="term" value="F:3-oxoacyl-[acyl-carrier-protein] synthase activity"/>
    <property type="evidence" value="ECO:0007669"/>
    <property type="project" value="InterPro"/>
</dbReference>
<dbReference type="InterPro" id="IPR014030">
    <property type="entry name" value="Ketoacyl_synth_N"/>
</dbReference>
<dbReference type="Gene3D" id="3.40.47.10">
    <property type="match status" value="2"/>
</dbReference>
<dbReference type="PROSITE" id="PS00606">
    <property type="entry name" value="KS3_1"/>
    <property type="match status" value="1"/>
</dbReference>
<dbReference type="Pfam" id="PF02801">
    <property type="entry name" value="Ketoacyl-synt_C"/>
    <property type="match status" value="1"/>
</dbReference>
<dbReference type="PANTHER" id="PTHR11712">
    <property type="entry name" value="POLYKETIDE SYNTHASE-RELATED"/>
    <property type="match status" value="1"/>
</dbReference>
<dbReference type="AlphaFoldDB" id="A0A432Z297"/>
<dbReference type="InterPro" id="IPR014031">
    <property type="entry name" value="Ketoacyl_synth_C"/>
</dbReference>
<dbReference type="InterPro" id="IPR000794">
    <property type="entry name" value="Beta-ketoacyl_synthase"/>
</dbReference>
<evidence type="ECO:0000256" key="2">
    <source>
        <dbReference type="ARBA" id="ARBA00008467"/>
    </source>
</evidence>
<organism evidence="6 7">
    <name type="scientific">Pseudidiomarina sediminum</name>
    <dbReference type="NCBI Taxonomy" id="431675"/>
    <lineage>
        <taxon>Bacteria</taxon>
        <taxon>Pseudomonadati</taxon>
        <taxon>Pseudomonadota</taxon>
        <taxon>Gammaproteobacteria</taxon>
        <taxon>Alteromonadales</taxon>
        <taxon>Idiomarinaceae</taxon>
        <taxon>Pseudidiomarina</taxon>
    </lineage>
</organism>
<dbReference type="InterPro" id="IPR018201">
    <property type="entry name" value="Ketoacyl_synth_AS"/>
</dbReference>
<dbReference type="InterPro" id="IPR016039">
    <property type="entry name" value="Thiolase-like"/>
</dbReference>
<dbReference type="GO" id="GO:0005829">
    <property type="term" value="C:cytosol"/>
    <property type="evidence" value="ECO:0007669"/>
    <property type="project" value="TreeGrafter"/>
</dbReference>
<dbReference type="InterPro" id="IPR020841">
    <property type="entry name" value="PKS_Beta-ketoAc_synthase_dom"/>
</dbReference>
<dbReference type="SUPFAM" id="SSF53901">
    <property type="entry name" value="Thiolase-like"/>
    <property type="match status" value="2"/>
</dbReference>
<comment type="caution">
    <text evidence="6">The sequence shown here is derived from an EMBL/GenBank/DDBJ whole genome shotgun (WGS) entry which is preliminary data.</text>
</comment>
<evidence type="ECO:0000313" key="7">
    <source>
        <dbReference type="Proteomes" id="UP000287022"/>
    </source>
</evidence>
<dbReference type="STRING" id="1122124.GCA_000423165_02024"/>
<dbReference type="PROSITE" id="PS52004">
    <property type="entry name" value="KS3_2"/>
    <property type="match status" value="1"/>
</dbReference>
<reference evidence="7" key="1">
    <citation type="journal article" date="2018" name="Front. Microbiol.">
        <title>Genome-Based Analysis Reveals the Taxonomy and Diversity of the Family Idiomarinaceae.</title>
        <authorList>
            <person name="Liu Y."/>
            <person name="Lai Q."/>
            <person name="Shao Z."/>
        </authorList>
    </citation>
    <scope>NUCLEOTIDE SEQUENCE [LARGE SCALE GENOMIC DNA]</scope>
    <source>
        <strain evidence="7">c121</strain>
    </source>
</reference>
<dbReference type="SMART" id="SM00825">
    <property type="entry name" value="PKS_KS"/>
    <property type="match status" value="1"/>
</dbReference>
<evidence type="ECO:0000313" key="6">
    <source>
        <dbReference type="EMBL" id="RUO72024.1"/>
    </source>
</evidence>
<comment type="pathway">
    <text evidence="1">Lipid metabolism; fatty acid biosynthesis.</text>
</comment>
<evidence type="ECO:0000259" key="5">
    <source>
        <dbReference type="PROSITE" id="PS52004"/>
    </source>
</evidence>
<dbReference type="GO" id="GO:0006633">
    <property type="term" value="P:fatty acid biosynthetic process"/>
    <property type="evidence" value="ECO:0007669"/>
    <property type="project" value="UniProtKB-UniPathway"/>
</dbReference>
<dbReference type="PANTHER" id="PTHR11712:SF320">
    <property type="entry name" value="BETA-KETOACYL SYNTHASE"/>
    <property type="match status" value="1"/>
</dbReference>
<evidence type="ECO:0000256" key="1">
    <source>
        <dbReference type="ARBA" id="ARBA00005194"/>
    </source>
</evidence>
<name>A0A432Z297_9GAMM</name>
<dbReference type="Proteomes" id="UP000287022">
    <property type="component" value="Unassembled WGS sequence"/>
</dbReference>
<comment type="similarity">
    <text evidence="2 4">Belongs to the thiolase-like superfamily. Beta-ketoacyl-ACP synthases family.</text>
</comment>
<keyword evidence="3 4" id="KW-0808">Transferase</keyword>
<protein>
    <submittedName>
        <fullName evidence="6">Beta-ketoacyl-[acyl-carrier-protein] synthase II</fullName>
    </submittedName>
</protein>
<proteinExistence type="inferred from homology"/>
<dbReference type="UniPathway" id="UPA00094"/>
<dbReference type="Pfam" id="PF00109">
    <property type="entry name" value="ketoacyl-synt"/>
    <property type="match status" value="1"/>
</dbReference>
<evidence type="ECO:0000256" key="3">
    <source>
        <dbReference type="ARBA" id="ARBA00022679"/>
    </source>
</evidence>
<gene>
    <name evidence="6" type="ORF">CWI80_09475</name>
</gene>
<dbReference type="RefSeq" id="WP_051206929.1">
    <property type="nucleotide sequence ID" value="NZ_PIQE01000003.1"/>
</dbReference>
<evidence type="ECO:0000256" key="4">
    <source>
        <dbReference type="RuleBase" id="RU003694"/>
    </source>
</evidence>
<dbReference type="CDD" id="cd00834">
    <property type="entry name" value="KAS_I_II"/>
    <property type="match status" value="1"/>
</dbReference>
<feature type="domain" description="Ketosynthase family 3 (KS3)" evidence="5">
    <location>
        <begin position="1"/>
        <end position="393"/>
    </location>
</feature>